<evidence type="ECO:0000259" key="4">
    <source>
        <dbReference type="Pfam" id="PF08626"/>
    </source>
</evidence>
<dbReference type="InterPro" id="IPR058565">
    <property type="entry name" value="Ig_TRAPPC9_Trs120_1st"/>
</dbReference>
<evidence type="ECO:0000259" key="5">
    <source>
        <dbReference type="Pfam" id="PF26251"/>
    </source>
</evidence>
<name>A0ABP0DVT6_9PEZI</name>
<evidence type="ECO:0000256" key="1">
    <source>
        <dbReference type="ARBA" id="ARBA00004555"/>
    </source>
</evidence>
<dbReference type="InterPro" id="IPR058564">
    <property type="entry name" value="TPR_TRAPPC9_Trs120"/>
</dbReference>
<organism evidence="9 10">
    <name type="scientific">Sporothrix epigloea</name>
    <dbReference type="NCBI Taxonomy" id="1892477"/>
    <lineage>
        <taxon>Eukaryota</taxon>
        <taxon>Fungi</taxon>
        <taxon>Dikarya</taxon>
        <taxon>Ascomycota</taxon>
        <taxon>Pezizomycotina</taxon>
        <taxon>Sordariomycetes</taxon>
        <taxon>Sordariomycetidae</taxon>
        <taxon>Ophiostomatales</taxon>
        <taxon>Ophiostomataceae</taxon>
        <taxon>Sporothrix</taxon>
    </lineage>
</organism>
<evidence type="ECO:0000256" key="3">
    <source>
        <dbReference type="SAM" id="MobiDB-lite"/>
    </source>
</evidence>
<dbReference type="Pfam" id="PF26283">
    <property type="entry name" value="Ig_TRAPPC9-Trs120_4th"/>
    <property type="match status" value="1"/>
</dbReference>
<feature type="compositionally biased region" description="Polar residues" evidence="3">
    <location>
        <begin position="280"/>
        <end position="302"/>
    </location>
</feature>
<evidence type="ECO:0000259" key="6">
    <source>
        <dbReference type="Pfam" id="PF26254"/>
    </source>
</evidence>
<sequence length="1521" mass="165696">MPRSDPFLPVSPAQVKVLVLPVGPVHRDRFASFLERLKDECVIQLRDVTADSRSNRNMFSPLAFPDGAIFYDLTTHVPQPSHLALCPFDLYREPLVILALADGAAIKNTLFGSKRQSAAGRSIEERNIRTLYQELEELRDTYTKVLVHRILIFDYEASPDAPISLPDEGMATIPPVAQSKRTTIKTNMADVSSLLLVEMNTLSRSFDAMSYVESPGQAMGSVSHSNDSSGDDNGTSLAARRNSHFNMPTHRSSSVGSGLSSTDRSQARMSMPMPFKNGSPFGSGNAVSTPSRSGTPVRSASGLSGPAINSDDIGHRGTDDASTPASLDRASPSTDVSESYRSHSRDRISVQGFGPGGLNERWRNKGKSRVTIVVASLYLQAGRWPDALKELVEGATVSRSINDHLWHGKALELIVICLLLLSWAEIEFQVPSICLPPPEKGSAAQAAALALDAAAEKARPNQPRWLRHLQQILPDLLERILGLYTRISGENLPPLPLSEATIRFCNILTALHLSDGVLDRRFLDTVVEGKYSRSDGGAPISPSTPRLSVTPSRALITTLLFRAFPSSFTELLTTVDRIVILSGIATVLGRLGYQRKKALVVRELMSVLIGGLVEARTRGAAEVGIHPAAGLMAQYSGLVQHSGHANGAAALDLAEGDIESGVDAFLGMLLKTYGVVEFQPSVHAAAAAAAEDRAQSANESDAAVIARIREQATARLFGMSGNKLNLLRACINFSEALPDFAGVLKFSSDLLRTAGSGIAPGQRRDDAAPIITKEEQVRLVTNIAKTSNLSRRLGLDESLAAEYWDEFLLRGVKLEPVPAAHQPVMHTGSELPGKAATTRTSEDVDPFIHNSFLKPSEKAVAQQILVADEQATFRLTLQNPYDVEVEIESIRIETEGADFEAFSDSVVLGPYRTQIVKVSGKPRAVGALHVVGAVVHVRGCRKRRFPIFTQPWSPERPEKIKRIGMAPFAQLEPKSIEAAQDNEKPNSQPPALPAMVAGLQLADGPPLKPDSLTLNVIPAQPMVVVESTTLPQSSVMVLEGERQVFSVTLENLSTTTAVDFLLFSFQDSTQAFIQAALGSRDASPAELYEHELILAKKQALRLRSKMPSSNTNRYIGPGETATFDFEILGKPGLTSGTIQVDYAYLGTAAGDDVAAKFYTRQVSLHLTVTVNASIGVTRVDVLPLHGSIPKPLWDRCRGRVDSASSTAAEPPMDDSYCLALLDLRNAWPSQMRVDLSAEDGIAITEHILPGNTSRVIIPLKRIYLEDPHASIPALNPARQRQFVVSTGKISPDTERANREAFWYREKILDVLRGSWSTATSPVSEYGEDSLHRRGSVELRSIRLTSRMIEAVKVEGVGIELAIESAQSASPSSTVVPVDGYVQLRVRVTNRTAQPIYPTLRLMPALCHRPLNVALDFTRKLAWNGALQQTLPLLDARATTEVRMGMTALCRGEFEITASVEETRLWVPLMDQEKKSKEEEGRRPRSNTETLLRESLLGPRERRIWHTRTPCHFVAVDAPPTG</sequence>
<feature type="domain" description="Trs120/TRAPPC9 N-terminal" evidence="4">
    <location>
        <begin position="7"/>
        <end position="434"/>
    </location>
</feature>
<dbReference type="InterPro" id="IPR058568">
    <property type="entry name" value="Ig_TRAPPC9_Trs120_4th"/>
</dbReference>
<evidence type="ECO:0008006" key="11">
    <source>
        <dbReference type="Google" id="ProtNLM"/>
    </source>
</evidence>
<evidence type="ECO:0000259" key="8">
    <source>
        <dbReference type="Pfam" id="PF26283"/>
    </source>
</evidence>
<keyword evidence="10" id="KW-1185">Reference proteome</keyword>
<feature type="compositionally biased region" description="Low complexity" evidence="3">
    <location>
        <begin position="220"/>
        <end position="236"/>
    </location>
</feature>
<feature type="domain" description="Trs120/TRAPPC9 third Ig-like" evidence="7">
    <location>
        <begin position="1175"/>
        <end position="1351"/>
    </location>
</feature>
<dbReference type="InterPro" id="IPR058567">
    <property type="entry name" value="Ig_TRAPPC9_Trs120_3rd"/>
</dbReference>
<dbReference type="Pfam" id="PF26251">
    <property type="entry name" value="TPR_TRAPPC9-Trs120"/>
    <property type="match status" value="1"/>
</dbReference>
<feature type="compositionally biased region" description="Basic and acidic residues" evidence="3">
    <location>
        <begin position="1471"/>
        <end position="1482"/>
    </location>
</feature>
<dbReference type="Pfam" id="PF26254">
    <property type="entry name" value="Ig_TRAPPC9-Trs120_1st"/>
    <property type="match status" value="1"/>
</dbReference>
<evidence type="ECO:0000256" key="2">
    <source>
        <dbReference type="ARBA" id="ARBA00023034"/>
    </source>
</evidence>
<gene>
    <name evidence="9" type="ORF">SEPCBS57363_004906</name>
</gene>
<feature type="compositionally biased region" description="Low complexity" evidence="3">
    <location>
        <begin position="252"/>
        <end position="261"/>
    </location>
</feature>
<dbReference type="InterPro" id="IPR013935">
    <property type="entry name" value="Trs120_TRAPPC9"/>
</dbReference>
<feature type="domain" description="Trs120/TRAPPC9 first Ig-like" evidence="6">
    <location>
        <begin position="809"/>
        <end position="987"/>
    </location>
</feature>
<comment type="caution">
    <text evidence="9">The sequence shown here is derived from an EMBL/GenBank/DDBJ whole genome shotgun (WGS) entry which is preliminary data.</text>
</comment>
<feature type="compositionally biased region" description="Basic and acidic residues" evidence="3">
    <location>
        <begin position="338"/>
        <end position="348"/>
    </location>
</feature>
<feature type="domain" description="Trs120/TRAPPC9 fourth Ig-like" evidence="8">
    <location>
        <begin position="1358"/>
        <end position="1514"/>
    </location>
</feature>
<evidence type="ECO:0000313" key="9">
    <source>
        <dbReference type="EMBL" id="CAK7271994.1"/>
    </source>
</evidence>
<dbReference type="Pfam" id="PF26280">
    <property type="entry name" value="Ig_TRAPPC9-Trs120_2nd"/>
    <property type="match status" value="1"/>
</dbReference>
<reference evidence="9 10" key="1">
    <citation type="submission" date="2024-01" db="EMBL/GenBank/DDBJ databases">
        <authorList>
            <person name="Allen C."/>
            <person name="Tagirdzhanova G."/>
        </authorList>
    </citation>
    <scope>NUCLEOTIDE SEQUENCE [LARGE SCALE GENOMIC DNA]</scope>
    <source>
        <strain evidence="9 10">CBS 573.63</strain>
    </source>
</reference>
<dbReference type="Pfam" id="PF26282">
    <property type="entry name" value="Ig_TRAPPC9-Trs120_3rd"/>
    <property type="match status" value="1"/>
</dbReference>
<feature type="region of interest" description="Disordered" evidence="3">
    <location>
        <begin position="1471"/>
        <end position="1492"/>
    </location>
</feature>
<feature type="domain" description="Trs120/TRAPPC9 TPR region" evidence="5">
    <location>
        <begin position="469"/>
        <end position="794"/>
    </location>
</feature>
<feature type="region of interest" description="Disordered" evidence="3">
    <location>
        <begin position="216"/>
        <end position="361"/>
    </location>
</feature>
<dbReference type="Proteomes" id="UP001642501">
    <property type="component" value="Unassembled WGS sequence"/>
</dbReference>
<accession>A0ABP0DVT6</accession>
<dbReference type="PANTHER" id="PTHR21512">
    <property type="entry name" value="TRAFFICKING PROTEIN PARTICLE COMPLEX SUBUNIT 9"/>
    <property type="match status" value="1"/>
</dbReference>
<dbReference type="PANTHER" id="PTHR21512:SF5">
    <property type="entry name" value="TRAFFICKING PROTEIN PARTICLE COMPLEX SUBUNIT 9"/>
    <property type="match status" value="1"/>
</dbReference>
<dbReference type="EMBL" id="CAWUOM010000098">
    <property type="protein sequence ID" value="CAK7271994.1"/>
    <property type="molecule type" value="Genomic_DNA"/>
</dbReference>
<proteinExistence type="predicted"/>
<comment type="subcellular location">
    <subcellularLocation>
        <location evidence="1">Golgi apparatus</location>
    </subcellularLocation>
</comment>
<dbReference type="InterPro" id="IPR058563">
    <property type="entry name" value="Trs120_TRAPPC9_N"/>
</dbReference>
<evidence type="ECO:0000313" key="10">
    <source>
        <dbReference type="Proteomes" id="UP001642501"/>
    </source>
</evidence>
<protein>
    <recommendedName>
        <fullName evidence="11">Hypercellular protein</fullName>
    </recommendedName>
</protein>
<feature type="compositionally biased region" description="Polar residues" evidence="3">
    <location>
        <begin position="320"/>
        <end position="337"/>
    </location>
</feature>
<dbReference type="Pfam" id="PF08626">
    <property type="entry name" value="TRAPPC9-Trs120"/>
    <property type="match status" value="1"/>
</dbReference>
<keyword evidence="2" id="KW-0333">Golgi apparatus</keyword>
<evidence type="ECO:0000259" key="7">
    <source>
        <dbReference type="Pfam" id="PF26282"/>
    </source>
</evidence>